<keyword evidence="3" id="KW-1185">Reference proteome</keyword>
<evidence type="ECO:0000313" key="2">
    <source>
        <dbReference type="EMBL" id="WVO23693.1"/>
    </source>
</evidence>
<feature type="region of interest" description="Disordered" evidence="1">
    <location>
        <begin position="200"/>
        <end position="265"/>
    </location>
</feature>
<evidence type="ECO:0008006" key="4">
    <source>
        <dbReference type="Google" id="ProtNLM"/>
    </source>
</evidence>
<sequence length="362" mass="37778">MREIHRPRRDPNLISPQTTPLKYTTYYSVSNTPTSHPLRIFARHRQVMVRARAILFALSLAGSCALAQGSSDSSSDYTIQTSPPDPTSTNSGAAASSSDANSSTTATTTSMDASSTSDFPGACSSDCHTVADALSSCGAGTVLNTTCLCTIDVEKSYQSCLQCALVLDPKIGNQSTYQGMLDTYINQCATASSNPITLPPATITMPANASTTSPTNGTNSTITSTFSNSTSTTINNSPVTSSSSSSSRTSSSAATSAASTSSSGATAGVGEKAVAVLHGGRQQAQSKSIETIIEEKKEESQSINRAENCFGKKLKGRSLAKHGMRRRGGLPKGRNAFLASCVFNIYKSVSIPSSSPRLPFKQ</sequence>
<accession>A0ABZ2AYT9</accession>
<protein>
    <recommendedName>
        <fullName evidence="4">Extracellular membrane protein CFEM domain-containing protein</fullName>
    </recommendedName>
</protein>
<dbReference type="RefSeq" id="XP_064722932.1">
    <property type="nucleotide sequence ID" value="XM_064866860.1"/>
</dbReference>
<organism evidence="2 3">
    <name type="scientific">Cryptococcus decagattii</name>
    <dbReference type="NCBI Taxonomy" id="1859122"/>
    <lineage>
        <taxon>Eukaryota</taxon>
        <taxon>Fungi</taxon>
        <taxon>Dikarya</taxon>
        <taxon>Basidiomycota</taxon>
        <taxon>Agaricomycotina</taxon>
        <taxon>Tremellomycetes</taxon>
        <taxon>Tremellales</taxon>
        <taxon>Cryptococcaceae</taxon>
        <taxon>Cryptococcus</taxon>
        <taxon>Cryptococcus gattii species complex</taxon>
    </lineage>
</organism>
<proteinExistence type="predicted"/>
<evidence type="ECO:0000256" key="1">
    <source>
        <dbReference type="SAM" id="MobiDB-lite"/>
    </source>
</evidence>
<dbReference type="EMBL" id="CP143813">
    <property type="protein sequence ID" value="WVO23693.1"/>
    <property type="molecule type" value="Genomic_DNA"/>
</dbReference>
<evidence type="ECO:0000313" key="3">
    <source>
        <dbReference type="Proteomes" id="UP001432216"/>
    </source>
</evidence>
<gene>
    <name evidence="2" type="ORF">IAS62_005048</name>
</gene>
<dbReference type="GeneID" id="89991819"/>
<feature type="region of interest" description="Disordered" evidence="1">
    <location>
        <begin position="69"/>
        <end position="116"/>
    </location>
</feature>
<name>A0ABZ2AYT9_9TREE</name>
<dbReference type="Proteomes" id="UP001432216">
    <property type="component" value="Chromosome 8"/>
</dbReference>
<reference evidence="2 3" key="1">
    <citation type="submission" date="2024-01" db="EMBL/GenBank/DDBJ databases">
        <title>Comparative genomics of Cryptococcus and Kwoniella reveals pathogenesis evolution and contrasting modes of karyotype evolution via chromosome fusion or intercentromeric recombination.</title>
        <authorList>
            <person name="Coelho M.A."/>
            <person name="David-Palma M."/>
            <person name="Shea T."/>
            <person name="Bowers K."/>
            <person name="McGinley-Smith S."/>
            <person name="Mohammad A.W."/>
            <person name="Gnirke A."/>
            <person name="Yurkov A.M."/>
            <person name="Nowrousian M."/>
            <person name="Sun S."/>
            <person name="Cuomo C.A."/>
            <person name="Heitman J."/>
        </authorList>
    </citation>
    <scope>NUCLEOTIDE SEQUENCE [LARGE SCALE GENOMIC DNA]</scope>
    <source>
        <strain evidence="2 3">7685027</strain>
    </source>
</reference>
<feature type="compositionally biased region" description="Polar residues" evidence="1">
    <location>
        <begin position="69"/>
        <end position="82"/>
    </location>
</feature>
<feature type="compositionally biased region" description="Low complexity" evidence="1">
    <location>
        <begin position="207"/>
        <end position="265"/>
    </location>
</feature>
<feature type="compositionally biased region" description="Low complexity" evidence="1">
    <location>
        <begin position="87"/>
        <end position="116"/>
    </location>
</feature>